<evidence type="ECO:0000256" key="1">
    <source>
        <dbReference type="SAM" id="MobiDB-lite"/>
    </source>
</evidence>
<evidence type="ECO:0000256" key="2">
    <source>
        <dbReference type="SAM" id="SignalP"/>
    </source>
</evidence>
<organism evidence="3 4">
    <name type="scientific">Romanomermis culicivorax</name>
    <name type="common">Nematode worm</name>
    <dbReference type="NCBI Taxonomy" id="13658"/>
    <lineage>
        <taxon>Eukaryota</taxon>
        <taxon>Metazoa</taxon>
        <taxon>Ecdysozoa</taxon>
        <taxon>Nematoda</taxon>
        <taxon>Enoplea</taxon>
        <taxon>Dorylaimia</taxon>
        <taxon>Mermithida</taxon>
        <taxon>Mermithoidea</taxon>
        <taxon>Mermithidae</taxon>
        <taxon>Romanomermis</taxon>
    </lineage>
</organism>
<feature type="signal peptide" evidence="2">
    <location>
        <begin position="1"/>
        <end position="17"/>
    </location>
</feature>
<dbReference type="Proteomes" id="UP000887565">
    <property type="component" value="Unplaced"/>
</dbReference>
<dbReference type="WBParaSite" id="nRc.2.0.1.t04109-RA">
    <property type="protein sequence ID" value="nRc.2.0.1.t04109-RA"/>
    <property type="gene ID" value="nRc.2.0.1.g04109"/>
</dbReference>
<feature type="chain" id="PRO_5038031894" evidence="2">
    <location>
        <begin position="18"/>
        <end position="261"/>
    </location>
</feature>
<proteinExistence type="predicted"/>
<keyword evidence="3" id="KW-1185">Reference proteome</keyword>
<dbReference type="AlphaFoldDB" id="A0A915HQV7"/>
<evidence type="ECO:0000313" key="3">
    <source>
        <dbReference type="Proteomes" id="UP000887565"/>
    </source>
</evidence>
<reference evidence="4" key="1">
    <citation type="submission" date="2022-11" db="UniProtKB">
        <authorList>
            <consortium name="WormBaseParasite"/>
        </authorList>
    </citation>
    <scope>IDENTIFICATION</scope>
</reference>
<feature type="region of interest" description="Disordered" evidence="1">
    <location>
        <begin position="95"/>
        <end position="124"/>
    </location>
</feature>
<keyword evidence="2" id="KW-0732">Signal</keyword>
<accession>A0A915HQV7</accession>
<name>A0A915HQV7_ROMCU</name>
<sequence>MIHSICILSLVAAYAYAETCDLQALQQCVKNNLGVPALKAESDQRKTTFEGCLTTNGCKLPQPKVKEGGNFQAVQTCRKNILDKVKSDVEKCVQKSNPNFKFPPPPKGDEHHGDGGPPPMRFGEAKGKGGMFDRIVNDSCPSDQAKLKAKACLQAAMASQGTRPPKPAPGSSEMKQKICQAKAVCFAKISPTCQKSFNDTKDALCKCAKDIVTPQQAVQLQTSLKACNPNEGKFTRPPGAPTKGPEMPADRFIKKFCEMKC</sequence>
<evidence type="ECO:0000313" key="4">
    <source>
        <dbReference type="WBParaSite" id="nRc.2.0.1.t04109-RA"/>
    </source>
</evidence>
<protein>
    <submittedName>
        <fullName evidence="4">Uncharacterized protein</fullName>
    </submittedName>
</protein>